<comment type="caution">
    <text evidence="1">The sequence shown here is derived from an EMBL/GenBank/DDBJ whole genome shotgun (WGS) entry which is preliminary data.</text>
</comment>
<proteinExistence type="predicted"/>
<accession>A0A0Q0C594</accession>
<gene>
    <name evidence="1" type="ORF">ALO44_200068</name>
    <name evidence="2" type="ORF">ALQ32_200013</name>
</gene>
<sequence>MLRNGTVDGRSLPDVLYALAAWKAKRWKTAKAPFYMPTPVQPAMWKVIIHGQRCTTSLAVRVGELPLRPRSLQLILHFIGG</sequence>
<evidence type="ECO:0000313" key="4">
    <source>
        <dbReference type="Proteomes" id="UP000268056"/>
    </source>
</evidence>
<evidence type="ECO:0000313" key="2">
    <source>
        <dbReference type="EMBL" id="RMO87508.1"/>
    </source>
</evidence>
<reference evidence="1 3" key="1">
    <citation type="submission" date="2015-09" db="EMBL/GenBank/DDBJ databases">
        <title>Genome announcement of multiple Pseudomonas syringae strains.</title>
        <authorList>
            <person name="Thakur S."/>
            <person name="Wang P.W."/>
            <person name="Gong Y."/>
            <person name="Weir B.S."/>
            <person name="Guttman D.S."/>
        </authorList>
    </citation>
    <scope>NUCLEOTIDE SEQUENCE [LARGE SCALE GENOMIC DNA]</scope>
    <source>
        <strain evidence="1 3">ICMP4091</strain>
    </source>
</reference>
<protein>
    <submittedName>
        <fullName evidence="1">Plasmid stability protein StbB</fullName>
    </submittedName>
</protein>
<dbReference type="AlphaFoldDB" id="A0A0Q0C594"/>
<dbReference type="Proteomes" id="UP000050474">
    <property type="component" value="Unassembled WGS sequence"/>
</dbReference>
<evidence type="ECO:0000313" key="1">
    <source>
        <dbReference type="EMBL" id="KPY86605.1"/>
    </source>
</evidence>
<reference evidence="2 4" key="2">
    <citation type="submission" date="2018-08" db="EMBL/GenBank/DDBJ databases">
        <title>Recombination of ecologically and evolutionarily significant loci maintains genetic cohesion in the Pseudomonas syringae species complex.</title>
        <authorList>
            <person name="Dillon M."/>
            <person name="Thakur S."/>
            <person name="Almeida R.N.D."/>
            <person name="Weir B.S."/>
            <person name="Guttman D.S."/>
        </authorList>
    </citation>
    <scope>NUCLEOTIDE SEQUENCE [LARGE SCALE GENOMIC DNA]</scope>
    <source>
        <strain evidence="2 4">ICMP 4092</strain>
    </source>
</reference>
<organism evidence="1 3">
    <name type="scientific">Pseudomonas syringae pv. tagetis</name>
    <dbReference type="NCBI Taxonomy" id="129140"/>
    <lineage>
        <taxon>Bacteria</taxon>
        <taxon>Pseudomonadati</taxon>
        <taxon>Pseudomonadota</taxon>
        <taxon>Gammaproteobacteria</taxon>
        <taxon>Pseudomonadales</taxon>
        <taxon>Pseudomonadaceae</taxon>
        <taxon>Pseudomonas</taxon>
    </lineage>
</organism>
<dbReference type="EMBL" id="RBQC01000087">
    <property type="protein sequence ID" value="RMO87508.1"/>
    <property type="molecule type" value="Genomic_DNA"/>
</dbReference>
<evidence type="ECO:0000313" key="3">
    <source>
        <dbReference type="Proteomes" id="UP000050474"/>
    </source>
</evidence>
<dbReference type="Proteomes" id="UP000268056">
    <property type="component" value="Unassembled WGS sequence"/>
</dbReference>
<dbReference type="EMBL" id="LJRM01000076">
    <property type="protein sequence ID" value="KPY86605.1"/>
    <property type="molecule type" value="Genomic_DNA"/>
</dbReference>
<name>A0A0Q0C594_9PSED</name>